<evidence type="ECO:0000313" key="3">
    <source>
        <dbReference type="EMBL" id="KAF2072060.1"/>
    </source>
</evidence>
<proteinExistence type="predicted"/>
<reference evidence="3" key="1">
    <citation type="submission" date="2020-01" db="EMBL/GenBank/DDBJ databases">
        <title>Development of genomics and gene disruption for Polysphondylium violaceum indicates a role for the polyketide synthase stlB in stalk morphogenesis.</title>
        <authorList>
            <person name="Narita B."/>
            <person name="Kawabe Y."/>
            <person name="Kin K."/>
            <person name="Saito T."/>
            <person name="Gibbs R."/>
            <person name="Kuspa A."/>
            <person name="Muzny D."/>
            <person name="Queller D."/>
            <person name="Richards S."/>
            <person name="Strassman J."/>
            <person name="Sucgang R."/>
            <person name="Worley K."/>
            <person name="Schaap P."/>
        </authorList>
    </citation>
    <scope>NUCLEOTIDE SEQUENCE</scope>
    <source>
        <strain evidence="3">QSvi11</strain>
    </source>
</reference>
<dbReference type="EMBL" id="AJWJ01000314">
    <property type="protein sequence ID" value="KAF2072060.1"/>
    <property type="molecule type" value="Genomic_DNA"/>
</dbReference>
<evidence type="ECO:0000256" key="1">
    <source>
        <dbReference type="SAM" id="Phobius"/>
    </source>
</evidence>
<protein>
    <recommendedName>
        <fullName evidence="5">Transmembrane protein</fullName>
    </recommendedName>
</protein>
<dbReference type="AlphaFoldDB" id="A0A8J4UY48"/>
<feature type="transmembrane region" description="Helical" evidence="1">
    <location>
        <begin position="139"/>
        <end position="159"/>
    </location>
</feature>
<keyword evidence="1" id="KW-0812">Transmembrane</keyword>
<gene>
    <name evidence="3" type="ORF">CYY_006626</name>
</gene>
<dbReference type="OrthoDB" id="10612005at2759"/>
<organism evidence="3 4">
    <name type="scientific">Polysphondylium violaceum</name>
    <dbReference type="NCBI Taxonomy" id="133409"/>
    <lineage>
        <taxon>Eukaryota</taxon>
        <taxon>Amoebozoa</taxon>
        <taxon>Evosea</taxon>
        <taxon>Eumycetozoa</taxon>
        <taxon>Dictyostelia</taxon>
        <taxon>Dictyosteliales</taxon>
        <taxon>Dictyosteliaceae</taxon>
        <taxon>Polysphondylium</taxon>
    </lineage>
</organism>
<evidence type="ECO:0000313" key="4">
    <source>
        <dbReference type="Proteomes" id="UP000695562"/>
    </source>
</evidence>
<feature type="signal peptide" evidence="2">
    <location>
        <begin position="1"/>
        <end position="27"/>
    </location>
</feature>
<feature type="chain" id="PRO_5035212016" description="Transmembrane protein" evidence="2">
    <location>
        <begin position="28"/>
        <end position="162"/>
    </location>
</feature>
<name>A0A8J4UY48_9MYCE</name>
<evidence type="ECO:0008006" key="5">
    <source>
        <dbReference type="Google" id="ProtNLM"/>
    </source>
</evidence>
<keyword evidence="2" id="KW-0732">Signal</keyword>
<evidence type="ECO:0000256" key="2">
    <source>
        <dbReference type="SAM" id="SignalP"/>
    </source>
</evidence>
<sequence length="162" mass="17881">MNYKYIIKLSLLLLSISLICQLSIVGAQDGSYSSSEEEWKDDHTFCVGTTYETCVTSGACCVWCSNETVSFNEKQELVLTNTTTTHFQCIYDRLSTSCPAYNESIPATALHPICPTNMTYTFSSCNCNVIASKSDANSILKSTLVSSIIMSTLSILFIMKKN</sequence>
<comment type="caution">
    <text evidence="3">The sequence shown here is derived from an EMBL/GenBank/DDBJ whole genome shotgun (WGS) entry which is preliminary data.</text>
</comment>
<accession>A0A8J4UY48</accession>
<keyword evidence="4" id="KW-1185">Reference proteome</keyword>
<keyword evidence="1" id="KW-0472">Membrane</keyword>
<keyword evidence="1" id="KW-1133">Transmembrane helix</keyword>
<dbReference type="Proteomes" id="UP000695562">
    <property type="component" value="Unassembled WGS sequence"/>
</dbReference>